<evidence type="ECO:0000313" key="2">
    <source>
        <dbReference type="Proteomes" id="UP000543419"/>
    </source>
</evidence>
<organism evidence="1 2">
    <name type="scientific">Bifidobacterium olomucense</name>
    <dbReference type="NCBI Taxonomy" id="2675324"/>
    <lineage>
        <taxon>Bacteria</taxon>
        <taxon>Bacillati</taxon>
        <taxon>Actinomycetota</taxon>
        <taxon>Actinomycetes</taxon>
        <taxon>Bifidobacteriales</taxon>
        <taxon>Bifidobacteriaceae</taxon>
        <taxon>Bifidobacterium</taxon>
    </lineage>
</organism>
<proteinExistence type="predicted"/>
<dbReference type="Proteomes" id="UP000543419">
    <property type="component" value="Unassembled WGS sequence"/>
</dbReference>
<gene>
    <name evidence="1" type="ORF">G1C97_2303</name>
</gene>
<protein>
    <submittedName>
        <fullName evidence="1">Uncharacterized protein</fullName>
    </submittedName>
</protein>
<dbReference type="EMBL" id="JAAIIG010000020">
    <property type="protein sequence ID" value="NMM99345.1"/>
    <property type="molecule type" value="Genomic_DNA"/>
</dbReference>
<dbReference type="RefSeq" id="WP_169241892.1">
    <property type="nucleotide sequence ID" value="NZ_JAAIIG010000020.1"/>
</dbReference>
<accession>A0A7Y0HWK9</accession>
<keyword evidence="2" id="KW-1185">Reference proteome</keyword>
<reference evidence="1 2" key="1">
    <citation type="submission" date="2020-02" db="EMBL/GenBank/DDBJ databases">
        <title>Characterization of phylogenetic diversity of novel bifidobacterial species isolated in Czech ZOOs.</title>
        <authorList>
            <person name="Lugli G.A."/>
            <person name="Vera N.B."/>
            <person name="Ventura M."/>
        </authorList>
    </citation>
    <scope>NUCLEOTIDE SEQUENCE [LARGE SCALE GENOMIC DNA]</scope>
    <source>
        <strain evidence="1 2">DSM 109959</strain>
    </source>
</reference>
<evidence type="ECO:0000313" key="1">
    <source>
        <dbReference type="EMBL" id="NMM99345.1"/>
    </source>
</evidence>
<name>A0A7Y0HWK9_9BIFI</name>
<sequence>MTSERKKEMARHWSERGTDIGTISRLLGLSEDEVKAIIANPPQPEPAKPAKGYGPEFIEPLFK</sequence>
<comment type="caution">
    <text evidence="1">The sequence shown here is derived from an EMBL/GenBank/DDBJ whole genome shotgun (WGS) entry which is preliminary data.</text>
</comment>
<dbReference type="AlphaFoldDB" id="A0A7Y0HWK9"/>